<organism evidence="6 7">
    <name type="scientific">Corynespora cassiicola Philippines</name>
    <dbReference type="NCBI Taxonomy" id="1448308"/>
    <lineage>
        <taxon>Eukaryota</taxon>
        <taxon>Fungi</taxon>
        <taxon>Dikarya</taxon>
        <taxon>Ascomycota</taxon>
        <taxon>Pezizomycotina</taxon>
        <taxon>Dothideomycetes</taxon>
        <taxon>Pleosporomycetidae</taxon>
        <taxon>Pleosporales</taxon>
        <taxon>Corynesporascaceae</taxon>
        <taxon>Corynespora</taxon>
    </lineage>
</organism>
<evidence type="ECO:0000256" key="5">
    <source>
        <dbReference type="SAM" id="Phobius"/>
    </source>
</evidence>
<evidence type="ECO:0000313" key="7">
    <source>
        <dbReference type="Proteomes" id="UP000240883"/>
    </source>
</evidence>
<dbReference type="EMBL" id="KZ678176">
    <property type="protein sequence ID" value="PSN58943.1"/>
    <property type="molecule type" value="Genomic_DNA"/>
</dbReference>
<evidence type="ECO:0000256" key="1">
    <source>
        <dbReference type="ARBA" id="ARBA00004141"/>
    </source>
</evidence>
<keyword evidence="7" id="KW-1185">Reference proteome</keyword>
<dbReference type="Proteomes" id="UP000240883">
    <property type="component" value="Unassembled WGS sequence"/>
</dbReference>
<dbReference type="OrthoDB" id="434972at2759"/>
<dbReference type="GO" id="GO:0016020">
    <property type="term" value="C:membrane"/>
    <property type="evidence" value="ECO:0007669"/>
    <property type="project" value="UniProtKB-SubCell"/>
</dbReference>
<dbReference type="Pfam" id="PF01040">
    <property type="entry name" value="UbiA"/>
    <property type="match status" value="1"/>
</dbReference>
<feature type="transmembrane region" description="Helical" evidence="5">
    <location>
        <begin position="226"/>
        <end position="244"/>
    </location>
</feature>
<keyword evidence="2 5" id="KW-0812">Transmembrane</keyword>
<dbReference type="AlphaFoldDB" id="A0A2T2N0I1"/>
<sequence>MLNRKIGAWAYYWASCSSIECLSFRNNRALISVKVCTIGTTAYNLYLITVDDTPTFVVPNTIFGIAGMATGPLLVAATGEPHEPLLLHQSIYCVAQTVLYNWTNLLVFDLANQRQSSHEDALNKPWRPIPSGRMSSVQMRRLLLIAIPLVLAYNHFILHVGVETGALFILTWLYNDLGGGDENWILRNGIIACAFGLYNLGSLKVAAISASLVIHSRAAPVAATRIGLEWAMLISGVIFTTMHVQDLKDVEGDKTRGRCSAPIILGPKAAAWTVAVPVLLWSAICSIFWNAPLPVVLVTSLLGISVSWRCVVLSGTAADRRTWQLWCAWTAMLYIMPPLSA</sequence>
<proteinExistence type="predicted"/>
<evidence type="ECO:0008006" key="8">
    <source>
        <dbReference type="Google" id="ProtNLM"/>
    </source>
</evidence>
<reference evidence="6 7" key="1">
    <citation type="journal article" date="2018" name="Front. Microbiol.">
        <title>Genome-Wide Analysis of Corynespora cassiicola Leaf Fall Disease Putative Effectors.</title>
        <authorList>
            <person name="Lopez D."/>
            <person name="Ribeiro S."/>
            <person name="Label P."/>
            <person name="Fumanal B."/>
            <person name="Venisse J.S."/>
            <person name="Kohler A."/>
            <person name="de Oliveira R.R."/>
            <person name="Labutti K."/>
            <person name="Lipzen A."/>
            <person name="Lail K."/>
            <person name="Bauer D."/>
            <person name="Ohm R.A."/>
            <person name="Barry K.W."/>
            <person name="Spatafora J."/>
            <person name="Grigoriev I.V."/>
            <person name="Martin F.M."/>
            <person name="Pujade-Renaud V."/>
        </authorList>
    </citation>
    <scope>NUCLEOTIDE SEQUENCE [LARGE SCALE GENOMIC DNA]</scope>
    <source>
        <strain evidence="6 7">Philippines</strain>
    </source>
</reference>
<evidence type="ECO:0000256" key="2">
    <source>
        <dbReference type="ARBA" id="ARBA00022692"/>
    </source>
</evidence>
<feature type="transmembrane region" description="Helical" evidence="5">
    <location>
        <begin position="296"/>
        <end position="317"/>
    </location>
</feature>
<evidence type="ECO:0000313" key="6">
    <source>
        <dbReference type="EMBL" id="PSN58943.1"/>
    </source>
</evidence>
<name>A0A2T2N0I1_CORCC</name>
<feature type="transmembrane region" description="Helical" evidence="5">
    <location>
        <begin position="189"/>
        <end position="214"/>
    </location>
</feature>
<keyword evidence="3 5" id="KW-1133">Transmembrane helix</keyword>
<dbReference type="InterPro" id="IPR050475">
    <property type="entry name" value="Prenyltransferase_related"/>
</dbReference>
<evidence type="ECO:0000256" key="4">
    <source>
        <dbReference type="ARBA" id="ARBA00023136"/>
    </source>
</evidence>
<dbReference type="PANTHER" id="PTHR42723">
    <property type="entry name" value="CHLOROPHYLL SYNTHASE"/>
    <property type="match status" value="1"/>
</dbReference>
<accession>A0A2T2N0I1</accession>
<protein>
    <recommendedName>
        <fullName evidence="8">UbiA prenyltransferase</fullName>
    </recommendedName>
</protein>
<comment type="subcellular location">
    <subcellularLocation>
        <location evidence="1">Membrane</location>
        <topology evidence="1">Multi-pass membrane protein</topology>
    </subcellularLocation>
</comment>
<keyword evidence="4 5" id="KW-0472">Membrane</keyword>
<dbReference type="CDD" id="cd13965">
    <property type="entry name" value="PT_UbiA_3"/>
    <property type="match status" value="1"/>
</dbReference>
<evidence type="ECO:0000256" key="3">
    <source>
        <dbReference type="ARBA" id="ARBA00022989"/>
    </source>
</evidence>
<dbReference type="PANTHER" id="PTHR42723:SF1">
    <property type="entry name" value="CHLOROPHYLL SYNTHASE, CHLOROPLASTIC"/>
    <property type="match status" value="1"/>
</dbReference>
<gene>
    <name evidence="6" type="ORF">BS50DRAFT_661341</name>
</gene>
<dbReference type="InterPro" id="IPR000537">
    <property type="entry name" value="UbiA_prenyltransferase"/>
</dbReference>
<feature type="transmembrane region" description="Helical" evidence="5">
    <location>
        <begin position="142"/>
        <end position="169"/>
    </location>
</feature>
<dbReference type="GO" id="GO:0016765">
    <property type="term" value="F:transferase activity, transferring alkyl or aryl (other than methyl) groups"/>
    <property type="evidence" value="ECO:0007669"/>
    <property type="project" value="InterPro"/>
</dbReference>